<keyword evidence="1" id="KW-0175">Coiled coil</keyword>
<feature type="coiled-coil region" evidence="1">
    <location>
        <begin position="37"/>
        <end position="64"/>
    </location>
</feature>
<dbReference type="STRING" id="1837282.A6F49_04445"/>
<keyword evidence="4" id="KW-1185">Reference proteome</keyword>
<keyword evidence="2" id="KW-1133">Transmembrane helix</keyword>
<comment type="caution">
    <text evidence="3">The sequence shown here is derived from an EMBL/GenBank/DDBJ whole genome shotgun (WGS) entry which is preliminary data.</text>
</comment>
<dbReference type="RefSeq" id="WP_043056032.1">
    <property type="nucleotide sequence ID" value="NZ_LXEY01000007.1"/>
</dbReference>
<evidence type="ECO:0000313" key="4">
    <source>
        <dbReference type="Proteomes" id="UP000078292"/>
    </source>
</evidence>
<dbReference type="Proteomes" id="UP000078292">
    <property type="component" value="Unassembled WGS sequence"/>
</dbReference>
<name>A0A1B7M2T8_9MICC</name>
<organism evidence="3 4">
    <name type="scientific">Enteractinococcus helveticum</name>
    <dbReference type="NCBI Taxonomy" id="1837282"/>
    <lineage>
        <taxon>Bacteria</taxon>
        <taxon>Bacillati</taxon>
        <taxon>Actinomycetota</taxon>
        <taxon>Actinomycetes</taxon>
        <taxon>Micrococcales</taxon>
        <taxon>Micrococcaceae</taxon>
    </lineage>
</organism>
<protein>
    <submittedName>
        <fullName evidence="3">Uncharacterized protein</fullName>
    </submittedName>
</protein>
<evidence type="ECO:0000256" key="2">
    <source>
        <dbReference type="SAM" id="Phobius"/>
    </source>
</evidence>
<proteinExistence type="predicted"/>
<feature type="transmembrane region" description="Helical" evidence="2">
    <location>
        <begin position="6"/>
        <end position="28"/>
    </location>
</feature>
<gene>
    <name evidence="3" type="ORF">A6F49_04445</name>
</gene>
<evidence type="ECO:0000313" key="3">
    <source>
        <dbReference type="EMBL" id="OAV62911.1"/>
    </source>
</evidence>
<accession>A0A1B7M2T8</accession>
<dbReference type="EMBL" id="LXEY01000007">
    <property type="protein sequence ID" value="OAV62911.1"/>
    <property type="molecule type" value="Genomic_DNA"/>
</dbReference>
<dbReference type="AlphaFoldDB" id="A0A1B7M2T8"/>
<evidence type="ECO:0000256" key="1">
    <source>
        <dbReference type="SAM" id="Coils"/>
    </source>
</evidence>
<keyword evidence="2" id="KW-0472">Membrane</keyword>
<keyword evidence="2" id="KW-0812">Transmembrane</keyword>
<reference evidence="3 4" key="1">
    <citation type="submission" date="2016-04" db="EMBL/GenBank/DDBJ databases">
        <title>First whole genome shotgun sequence of the bacterium Enteractinococcus sp. strain UASWS1574.</title>
        <authorList>
            <person name="Crovadore J."/>
            <person name="Chablais R."/>
            <person name="Lefort F."/>
        </authorList>
    </citation>
    <scope>NUCLEOTIDE SEQUENCE [LARGE SCALE GENOMIC DNA]</scope>
    <source>
        <strain evidence="3 4">UASWS1574</strain>
    </source>
</reference>
<sequence>MAEIPWWAWIAIVAIVMWGIIMVANTVAHRPRADDTSAADREEIERLKRRIEDLEHRMNRRDESSSP</sequence>